<evidence type="ECO:0000313" key="3">
    <source>
        <dbReference type="EMBL" id="KAL3774340.1"/>
    </source>
</evidence>
<dbReference type="Proteomes" id="UP001530400">
    <property type="component" value="Unassembled WGS sequence"/>
</dbReference>
<feature type="compositionally biased region" description="Low complexity" evidence="2">
    <location>
        <begin position="37"/>
        <end position="48"/>
    </location>
</feature>
<keyword evidence="4" id="KW-1185">Reference proteome</keyword>
<feature type="region of interest" description="Disordered" evidence="2">
    <location>
        <begin position="326"/>
        <end position="345"/>
    </location>
</feature>
<dbReference type="PANTHER" id="PTHR35213">
    <property type="entry name" value="RING-TYPE DOMAIN-CONTAINING PROTEIN-RELATED"/>
    <property type="match status" value="1"/>
</dbReference>
<evidence type="ECO:0000256" key="2">
    <source>
        <dbReference type="SAM" id="MobiDB-lite"/>
    </source>
</evidence>
<feature type="region of interest" description="Disordered" evidence="2">
    <location>
        <begin position="1"/>
        <end position="93"/>
    </location>
</feature>
<proteinExistence type="predicted"/>
<evidence type="ECO:0000256" key="1">
    <source>
        <dbReference type="SAM" id="Coils"/>
    </source>
</evidence>
<reference evidence="3 4" key="1">
    <citation type="submission" date="2024-10" db="EMBL/GenBank/DDBJ databases">
        <title>Updated reference genomes for cyclostephanoid diatoms.</title>
        <authorList>
            <person name="Roberts W.R."/>
            <person name="Alverson A.J."/>
        </authorList>
    </citation>
    <scope>NUCLEOTIDE SEQUENCE [LARGE SCALE GENOMIC DNA]</scope>
    <source>
        <strain evidence="3 4">AJA010-31</strain>
    </source>
</reference>
<feature type="coiled-coil region" evidence="1">
    <location>
        <begin position="410"/>
        <end position="437"/>
    </location>
</feature>
<name>A0ABD3NE40_9STRA</name>
<dbReference type="EMBL" id="JALLPJ020001199">
    <property type="protein sequence ID" value="KAL3774340.1"/>
    <property type="molecule type" value="Genomic_DNA"/>
</dbReference>
<comment type="caution">
    <text evidence="3">The sequence shown here is derived from an EMBL/GenBank/DDBJ whole genome shotgun (WGS) entry which is preliminary data.</text>
</comment>
<organism evidence="3 4">
    <name type="scientific">Cyclotella atomus</name>
    <dbReference type="NCBI Taxonomy" id="382360"/>
    <lineage>
        <taxon>Eukaryota</taxon>
        <taxon>Sar</taxon>
        <taxon>Stramenopiles</taxon>
        <taxon>Ochrophyta</taxon>
        <taxon>Bacillariophyta</taxon>
        <taxon>Coscinodiscophyceae</taxon>
        <taxon>Thalassiosirophycidae</taxon>
        <taxon>Stephanodiscales</taxon>
        <taxon>Stephanodiscaceae</taxon>
        <taxon>Cyclotella</taxon>
    </lineage>
</organism>
<accession>A0ABD3NE40</accession>
<evidence type="ECO:0000313" key="4">
    <source>
        <dbReference type="Proteomes" id="UP001530400"/>
    </source>
</evidence>
<keyword evidence="1" id="KW-0175">Coiled coil</keyword>
<gene>
    <name evidence="3" type="ORF">ACHAWO_009287</name>
</gene>
<sequence>MSPSEMPPASDSQVKTEAAEEPVVTDEVIQNYDEEAAQVQVQVQEQAEPSSQPDEEALPPPPQLPPSYNVNPIIDPSHPSYHNTAAATAAPLRRGKWTPEESAYANRLILEFKSGTLPLPPNITLREFLSKLLRCDPMRITKKFEGDNSLRKVVYKRILADPEAVEGVRRDVGVLEKAFLERLEKTKMNSSQALADNALLASLKSFREENGSSDNNNVGNGGGEAVERDLIDLFCAGHAESEKESAAIAAVAYYGQGIATSDADMLKAARKRHHYTSHDAVGLLPSCSQQSTTSLQRDLLLHLSRMQALIQGQAISAAESSQDAALLTTNDDDGGPAPAKKFKTASPTTAYTANNHDDQYNYNLATANLLSIQRMILDNKHKLYDIEFRLAEEGQQSAETLNEERKREVTDSIHREIELLERQKMEMEREIQQQFKGNSCGVGVKEQDTITMDEES</sequence>
<dbReference type="AlphaFoldDB" id="A0ABD3NE40"/>
<dbReference type="PANTHER" id="PTHR35213:SF3">
    <property type="entry name" value="MYB-LIKE DOMAIN-CONTAINING PROTEIN"/>
    <property type="match status" value="1"/>
</dbReference>
<protein>
    <submittedName>
        <fullName evidence="3">Uncharacterized protein</fullName>
    </submittedName>
</protein>